<sequence>MSHVVPLLKIEDLQVDFATHKGTVSALDGVSFELQEGEILGVVGESGCGKSVTAEAILQLLDEDSTFYDGKIMFNGENLLEYNKKRLEKLRGNEIAMIFQDPMSSLNPVMPIGKQIAESIRIHQSTSKKESIRKAVELLRLTGIPSPEQRAKEYPHELSGGMRQRVMIAMALSCQPKLLIADEPTTALDVTIQAQILELITSFQKQLNMGIILITHDFGVIANMCTKVAVMYLGQVIEETDVKTLFKRPFHPYTIGLMKSVPQIEGERVEQLPSIAGTVPSLFQIPTGCRFAPRCKYASSTCESSMPSLETVENNHRVRCWHYDEVLKGETIYAD</sequence>
<organism evidence="9 10">
    <name type="scientific">Niallia taxi</name>
    <dbReference type="NCBI Taxonomy" id="2499688"/>
    <lineage>
        <taxon>Bacteria</taxon>
        <taxon>Bacillati</taxon>
        <taxon>Bacillota</taxon>
        <taxon>Bacilli</taxon>
        <taxon>Bacillales</taxon>
        <taxon>Bacillaceae</taxon>
        <taxon>Niallia</taxon>
    </lineage>
</organism>
<dbReference type="FunFam" id="3.40.50.300:FF:000016">
    <property type="entry name" value="Oligopeptide ABC transporter ATP-binding component"/>
    <property type="match status" value="1"/>
</dbReference>
<evidence type="ECO:0000259" key="8">
    <source>
        <dbReference type="PROSITE" id="PS50893"/>
    </source>
</evidence>
<keyword evidence="6 9" id="KW-0067">ATP-binding</keyword>
<dbReference type="SUPFAM" id="SSF52540">
    <property type="entry name" value="P-loop containing nucleoside triphosphate hydrolases"/>
    <property type="match status" value="1"/>
</dbReference>
<dbReference type="PANTHER" id="PTHR43297">
    <property type="entry name" value="OLIGOPEPTIDE TRANSPORT ATP-BINDING PROTEIN APPD"/>
    <property type="match status" value="1"/>
</dbReference>
<feature type="domain" description="ABC transporter" evidence="8">
    <location>
        <begin position="8"/>
        <end position="258"/>
    </location>
</feature>
<dbReference type="SMART" id="SM00382">
    <property type="entry name" value="AAA"/>
    <property type="match status" value="1"/>
</dbReference>
<evidence type="ECO:0000256" key="1">
    <source>
        <dbReference type="ARBA" id="ARBA00004202"/>
    </source>
</evidence>
<dbReference type="EMBL" id="RZTZ01000004">
    <property type="protein sequence ID" value="RVT62746.1"/>
    <property type="molecule type" value="Genomic_DNA"/>
</dbReference>
<evidence type="ECO:0000313" key="10">
    <source>
        <dbReference type="Proteomes" id="UP000288024"/>
    </source>
</evidence>
<evidence type="ECO:0000256" key="7">
    <source>
        <dbReference type="ARBA" id="ARBA00023136"/>
    </source>
</evidence>
<keyword evidence="10" id="KW-1185">Reference proteome</keyword>
<proteinExistence type="inferred from homology"/>
<evidence type="ECO:0000256" key="5">
    <source>
        <dbReference type="ARBA" id="ARBA00022741"/>
    </source>
</evidence>
<reference evidence="9 10" key="1">
    <citation type="submission" date="2019-01" db="EMBL/GenBank/DDBJ databases">
        <title>Bacillus sp. M5HDSG1-1, whole genome shotgun sequence.</title>
        <authorList>
            <person name="Tuo L."/>
        </authorList>
    </citation>
    <scope>NUCLEOTIDE SEQUENCE [LARGE SCALE GENOMIC DNA]</scope>
    <source>
        <strain evidence="9 10">M5HDSG1-1</strain>
    </source>
</reference>
<keyword evidence="3" id="KW-0813">Transport</keyword>
<evidence type="ECO:0000256" key="4">
    <source>
        <dbReference type="ARBA" id="ARBA00022475"/>
    </source>
</evidence>
<accession>A0A437KBA6</accession>
<dbReference type="PANTHER" id="PTHR43297:SF2">
    <property type="entry name" value="DIPEPTIDE TRANSPORT ATP-BINDING PROTEIN DPPD"/>
    <property type="match status" value="1"/>
</dbReference>
<dbReference type="InterPro" id="IPR027417">
    <property type="entry name" value="P-loop_NTPase"/>
</dbReference>
<dbReference type="Pfam" id="PF00005">
    <property type="entry name" value="ABC_tran"/>
    <property type="match status" value="1"/>
</dbReference>
<dbReference type="Pfam" id="PF08352">
    <property type="entry name" value="oligo_HPY"/>
    <property type="match status" value="1"/>
</dbReference>
<dbReference type="CDD" id="cd03257">
    <property type="entry name" value="ABC_NikE_OppD_transporters"/>
    <property type="match status" value="1"/>
</dbReference>
<dbReference type="GO" id="GO:0005886">
    <property type="term" value="C:plasma membrane"/>
    <property type="evidence" value="ECO:0007669"/>
    <property type="project" value="UniProtKB-SubCell"/>
</dbReference>
<dbReference type="InterPro" id="IPR013563">
    <property type="entry name" value="Oligopep_ABC_C"/>
</dbReference>
<gene>
    <name evidence="9" type="ORF">EM808_13375</name>
</gene>
<evidence type="ECO:0000313" key="9">
    <source>
        <dbReference type="EMBL" id="RVT62746.1"/>
    </source>
</evidence>
<dbReference type="AlphaFoldDB" id="A0A437KBA6"/>
<dbReference type="Gene3D" id="3.40.50.300">
    <property type="entry name" value="P-loop containing nucleotide triphosphate hydrolases"/>
    <property type="match status" value="1"/>
</dbReference>
<comment type="caution">
    <text evidence="9">The sequence shown here is derived from an EMBL/GenBank/DDBJ whole genome shotgun (WGS) entry which is preliminary data.</text>
</comment>
<keyword evidence="4" id="KW-1003">Cell membrane</keyword>
<comment type="subcellular location">
    <subcellularLocation>
        <location evidence="1">Cell membrane</location>
        <topology evidence="1">Peripheral membrane protein</topology>
    </subcellularLocation>
</comment>
<dbReference type="NCBIfam" id="TIGR01727">
    <property type="entry name" value="oligo_HPY"/>
    <property type="match status" value="1"/>
</dbReference>
<dbReference type="Proteomes" id="UP000288024">
    <property type="component" value="Unassembled WGS sequence"/>
</dbReference>
<dbReference type="RefSeq" id="WP_127738697.1">
    <property type="nucleotide sequence ID" value="NZ_RZTZ01000004.1"/>
</dbReference>
<evidence type="ECO:0000256" key="6">
    <source>
        <dbReference type="ARBA" id="ARBA00022840"/>
    </source>
</evidence>
<dbReference type="InterPro" id="IPR050388">
    <property type="entry name" value="ABC_Ni/Peptide_Import"/>
</dbReference>
<evidence type="ECO:0000256" key="2">
    <source>
        <dbReference type="ARBA" id="ARBA00005417"/>
    </source>
</evidence>
<comment type="similarity">
    <text evidence="2">Belongs to the ABC transporter superfamily.</text>
</comment>
<keyword evidence="5" id="KW-0547">Nucleotide-binding</keyword>
<dbReference type="GO" id="GO:0016887">
    <property type="term" value="F:ATP hydrolysis activity"/>
    <property type="evidence" value="ECO:0007669"/>
    <property type="project" value="InterPro"/>
</dbReference>
<dbReference type="PROSITE" id="PS00211">
    <property type="entry name" value="ABC_TRANSPORTER_1"/>
    <property type="match status" value="1"/>
</dbReference>
<keyword evidence="7" id="KW-0472">Membrane</keyword>
<dbReference type="GO" id="GO:0005524">
    <property type="term" value="F:ATP binding"/>
    <property type="evidence" value="ECO:0007669"/>
    <property type="project" value="UniProtKB-KW"/>
</dbReference>
<name>A0A437KBA6_9BACI</name>
<evidence type="ECO:0000256" key="3">
    <source>
        <dbReference type="ARBA" id="ARBA00022448"/>
    </source>
</evidence>
<dbReference type="GO" id="GO:0015833">
    <property type="term" value="P:peptide transport"/>
    <property type="evidence" value="ECO:0007669"/>
    <property type="project" value="InterPro"/>
</dbReference>
<dbReference type="InterPro" id="IPR003593">
    <property type="entry name" value="AAA+_ATPase"/>
</dbReference>
<dbReference type="PROSITE" id="PS50893">
    <property type="entry name" value="ABC_TRANSPORTER_2"/>
    <property type="match status" value="1"/>
</dbReference>
<protein>
    <submittedName>
        <fullName evidence="9">ABC transporter ATP-binding protein</fullName>
    </submittedName>
</protein>
<dbReference type="InterPro" id="IPR003439">
    <property type="entry name" value="ABC_transporter-like_ATP-bd"/>
</dbReference>
<dbReference type="InterPro" id="IPR017871">
    <property type="entry name" value="ABC_transporter-like_CS"/>
</dbReference>